<dbReference type="InterPro" id="IPR044539">
    <property type="entry name" value="Pch2-like"/>
</dbReference>
<dbReference type="InterPro" id="IPR003959">
    <property type="entry name" value="ATPase_AAA_core"/>
</dbReference>
<dbReference type="PANTHER" id="PTHR45991">
    <property type="entry name" value="PACHYTENE CHECKPOINT PROTEIN 2"/>
    <property type="match status" value="1"/>
</dbReference>
<reference evidence="5" key="1">
    <citation type="journal article" date="2021" name="BMC Genomics">
        <title>Chromosome-level genome assembly and manually-curated proteome of model necrotroph Parastagonospora nodorum Sn15 reveals a genome-wide trove of candidate effector homologs, and redundancy of virulence-related functions within an accessory chromosome.</title>
        <authorList>
            <person name="Bertazzoni S."/>
            <person name="Jones D.A.B."/>
            <person name="Phan H.T."/>
            <person name="Tan K.-C."/>
            <person name="Hane J.K."/>
        </authorList>
    </citation>
    <scope>NUCLEOTIDE SEQUENCE [LARGE SCALE GENOMIC DNA]</scope>
    <source>
        <strain evidence="5">SN15 / ATCC MYA-4574 / FGSC 10173)</strain>
    </source>
</reference>
<dbReference type="SUPFAM" id="SSF52540">
    <property type="entry name" value="P-loop containing nucleoside triphosphate hydrolases"/>
    <property type="match status" value="1"/>
</dbReference>
<dbReference type="GO" id="GO:0016887">
    <property type="term" value="F:ATP hydrolysis activity"/>
    <property type="evidence" value="ECO:0007669"/>
    <property type="project" value="InterPro"/>
</dbReference>
<name>A0A7U2EVL9_PHANO</name>
<protein>
    <recommendedName>
        <fullName evidence="3">AAA+ ATPase domain-containing protein</fullName>
    </recommendedName>
</protein>
<feature type="domain" description="AAA+ ATPase" evidence="3">
    <location>
        <begin position="89"/>
        <end position="249"/>
    </location>
</feature>
<dbReference type="OrthoDB" id="5925at2759"/>
<dbReference type="EMBL" id="CP069025">
    <property type="protein sequence ID" value="QRC93707.1"/>
    <property type="molecule type" value="Genomic_DNA"/>
</dbReference>
<evidence type="ECO:0000313" key="5">
    <source>
        <dbReference type="Proteomes" id="UP000663193"/>
    </source>
</evidence>
<keyword evidence="5" id="KW-1185">Reference proteome</keyword>
<dbReference type="SMART" id="SM00382">
    <property type="entry name" value="AAA"/>
    <property type="match status" value="1"/>
</dbReference>
<dbReference type="GO" id="GO:0005524">
    <property type="term" value="F:ATP binding"/>
    <property type="evidence" value="ECO:0007669"/>
    <property type="project" value="UniProtKB-KW"/>
</dbReference>
<dbReference type="AlphaFoldDB" id="A0A7U2EVL9"/>
<proteinExistence type="predicted"/>
<dbReference type="PANTHER" id="PTHR45991:SF1">
    <property type="entry name" value="PACHYTENE CHECKPOINT PROTEIN 2 HOMOLOG"/>
    <property type="match status" value="1"/>
</dbReference>
<dbReference type="Gene3D" id="3.40.50.300">
    <property type="entry name" value="P-loop containing nucleotide triphosphate hydrolases"/>
    <property type="match status" value="1"/>
</dbReference>
<organism evidence="4 5">
    <name type="scientific">Phaeosphaeria nodorum (strain SN15 / ATCC MYA-4574 / FGSC 10173)</name>
    <name type="common">Glume blotch fungus</name>
    <name type="synonym">Parastagonospora nodorum</name>
    <dbReference type="NCBI Taxonomy" id="321614"/>
    <lineage>
        <taxon>Eukaryota</taxon>
        <taxon>Fungi</taxon>
        <taxon>Dikarya</taxon>
        <taxon>Ascomycota</taxon>
        <taxon>Pezizomycotina</taxon>
        <taxon>Dothideomycetes</taxon>
        <taxon>Pleosporomycetidae</taxon>
        <taxon>Pleosporales</taxon>
        <taxon>Pleosporineae</taxon>
        <taxon>Phaeosphaeriaceae</taxon>
        <taxon>Parastagonospora</taxon>
    </lineage>
</organism>
<dbReference type="Proteomes" id="UP000663193">
    <property type="component" value="Chromosome 3"/>
</dbReference>
<sequence length="426" mass="47070">MSRGVPSTSAWRLSENEMQIAVFSLHDNNEDEDGKSTLPFHVTALPHRSIDGLWETLVYEDYTGDHLLCTLTAAVREWHDCPANLDTAWYNTVLLYGPPGSGKTSLAHGLAQRLSIRLSDIYTSAKLLKVDGSAIFSHMYGGTAKEISSLVSTINKLAHAREECEDEPQLIIVLIDEIDKLVPCRKQVARKNEPLDTVRATAEVLTGIDRLRSAINVVWIFTTNLVDDLDPAFVDRCLLREAIKAPVANCIYELLRAELNTRIQRGEILLDHMAESASSHGLQTTGRIINADAATSDIPLIEIPSLKAAKVHQSATLHTVVQMLQHISTLSMGISARHLRGLLKVSHFQCRVYGRPTLQEALTAFEILVRKEVELSPEQDVSSVMAARDVEDCEDADMELPMGDSQQGNGEDISLPIDVNIYSSDL</sequence>
<gene>
    <name evidence="4" type="ORF">JI435_039040</name>
</gene>
<accession>A0A7U2EVL9</accession>
<dbReference type="InterPro" id="IPR003593">
    <property type="entry name" value="AAA+_ATPase"/>
</dbReference>
<dbReference type="Pfam" id="PF00004">
    <property type="entry name" value="AAA"/>
    <property type="match status" value="1"/>
</dbReference>
<evidence type="ECO:0000313" key="4">
    <source>
        <dbReference type="EMBL" id="QRC93707.1"/>
    </source>
</evidence>
<dbReference type="FunFam" id="3.40.50.300:FF:005055">
    <property type="entry name" value="Uncharacterized protein"/>
    <property type="match status" value="1"/>
</dbReference>
<evidence type="ECO:0000256" key="2">
    <source>
        <dbReference type="ARBA" id="ARBA00022840"/>
    </source>
</evidence>
<keyword evidence="1" id="KW-0547">Nucleotide-binding</keyword>
<dbReference type="InterPro" id="IPR027417">
    <property type="entry name" value="P-loop_NTPase"/>
</dbReference>
<evidence type="ECO:0000256" key="1">
    <source>
        <dbReference type="ARBA" id="ARBA00022741"/>
    </source>
</evidence>
<evidence type="ECO:0000259" key="3">
    <source>
        <dbReference type="SMART" id="SM00382"/>
    </source>
</evidence>
<keyword evidence="2" id="KW-0067">ATP-binding</keyword>
<dbReference type="VEuPathDB" id="FungiDB:JI435_039040"/>